<dbReference type="OrthoDB" id="5328014at2"/>
<dbReference type="Proteomes" id="UP000249746">
    <property type="component" value="Unassembled WGS sequence"/>
</dbReference>
<gene>
    <name evidence="1" type="ORF">B6S12_03670</name>
</gene>
<sequence length="242" mass="28500">MMRIMFLLCFWLQVYAQDYPEWIKEGVKVISNFGESRFKSGYGVIINEGLVLTHAQNVSYHEKEIIYPKDIILYVSEARDEPIACLMHTKILAFDKNMGLAILEPTKFTDIYCNDLPEQNFRSLHYKTRFLDILTKPLQRDLIDKDVLDYFLEQEWLEFAKEQMTFLELKAMQEPQIKKLLGMPLFINDEFYGILSKGEEEGGKTHAKILTQKDILNFICNLKKTSIYENYPQIQDYCVANY</sequence>
<reference evidence="1 2" key="1">
    <citation type="submission" date="2017-03" db="EMBL/GenBank/DDBJ databases">
        <title>Genomic and clinical evidence uncovers the enterohepatic species Helicobacter valdiviensis as a potential human intestinal pathogen.</title>
        <authorList>
            <person name="Fresia P."/>
            <person name="Jara R."/>
            <person name="Sierra R."/>
            <person name="Ferres I."/>
            <person name="Greif G."/>
            <person name="Iraola G."/>
            <person name="Collado L."/>
        </authorList>
    </citation>
    <scope>NUCLEOTIDE SEQUENCE [LARGE SCALE GENOMIC DNA]</scope>
    <source>
        <strain evidence="1 2">WBE14</strain>
    </source>
</reference>
<name>A0A2W6MYQ6_9HELI</name>
<keyword evidence="2" id="KW-1185">Reference proteome</keyword>
<protein>
    <recommendedName>
        <fullName evidence="3">Serine protease</fullName>
    </recommendedName>
</protein>
<dbReference type="EMBL" id="NBIU01000007">
    <property type="protein sequence ID" value="PZT48438.1"/>
    <property type="molecule type" value="Genomic_DNA"/>
</dbReference>
<accession>A0A2W6MYQ6</accession>
<evidence type="ECO:0000313" key="1">
    <source>
        <dbReference type="EMBL" id="PZT48438.1"/>
    </source>
</evidence>
<comment type="caution">
    <text evidence="1">The sequence shown here is derived from an EMBL/GenBank/DDBJ whole genome shotgun (WGS) entry which is preliminary data.</text>
</comment>
<evidence type="ECO:0000313" key="2">
    <source>
        <dbReference type="Proteomes" id="UP000249746"/>
    </source>
</evidence>
<dbReference type="RefSeq" id="WP_111229467.1">
    <property type="nucleotide sequence ID" value="NZ_NBIU01000007.1"/>
</dbReference>
<evidence type="ECO:0008006" key="3">
    <source>
        <dbReference type="Google" id="ProtNLM"/>
    </source>
</evidence>
<proteinExistence type="predicted"/>
<organism evidence="1 2">
    <name type="scientific">Helicobacter valdiviensis</name>
    <dbReference type="NCBI Taxonomy" id="1458358"/>
    <lineage>
        <taxon>Bacteria</taxon>
        <taxon>Pseudomonadati</taxon>
        <taxon>Campylobacterota</taxon>
        <taxon>Epsilonproteobacteria</taxon>
        <taxon>Campylobacterales</taxon>
        <taxon>Helicobacteraceae</taxon>
        <taxon>Helicobacter</taxon>
    </lineage>
</organism>
<dbReference type="AlphaFoldDB" id="A0A2W6MYQ6"/>